<dbReference type="AlphaFoldDB" id="A0AAN7AW15"/>
<dbReference type="EMBL" id="MU863910">
    <property type="protein sequence ID" value="KAK4201144.1"/>
    <property type="molecule type" value="Genomic_DNA"/>
</dbReference>
<evidence type="ECO:0000256" key="1">
    <source>
        <dbReference type="ARBA" id="ARBA00022801"/>
    </source>
</evidence>
<dbReference type="PANTHER" id="PTHR48081:SF8">
    <property type="entry name" value="ALPHA_BETA HYDROLASE FOLD-3 DOMAIN-CONTAINING PROTEIN-RELATED"/>
    <property type="match status" value="1"/>
</dbReference>
<evidence type="ECO:0000259" key="3">
    <source>
        <dbReference type="Pfam" id="PF07859"/>
    </source>
</evidence>
<feature type="region of interest" description="Disordered" evidence="2">
    <location>
        <begin position="83"/>
        <end position="115"/>
    </location>
</feature>
<keyword evidence="5" id="KW-1185">Reference proteome</keyword>
<evidence type="ECO:0000313" key="4">
    <source>
        <dbReference type="EMBL" id="KAK4201144.1"/>
    </source>
</evidence>
<name>A0AAN7AW15_9PEZI</name>
<dbReference type="PANTHER" id="PTHR48081">
    <property type="entry name" value="AB HYDROLASE SUPERFAMILY PROTEIN C4A8.06C"/>
    <property type="match status" value="1"/>
</dbReference>
<gene>
    <name evidence="4" type="ORF">QBC40DRAFT_278612</name>
</gene>
<dbReference type="InterPro" id="IPR050300">
    <property type="entry name" value="GDXG_lipolytic_enzyme"/>
</dbReference>
<dbReference type="GO" id="GO:0016787">
    <property type="term" value="F:hydrolase activity"/>
    <property type="evidence" value="ECO:0007669"/>
    <property type="project" value="UniProtKB-KW"/>
</dbReference>
<comment type="caution">
    <text evidence="4">The sequence shown here is derived from an EMBL/GenBank/DDBJ whole genome shotgun (WGS) entry which is preliminary data.</text>
</comment>
<feature type="compositionally biased region" description="Low complexity" evidence="2">
    <location>
        <begin position="89"/>
        <end position="98"/>
    </location>
</feature>
<dbReference type="Proteomes" id="UP001303160">
    <property type="component" value="Unassembled WGS sequence"/>
</dbReference>
<dbReference type="InterPro" id="IPR029058">
    <property type="entry name" value="AB_hydrolase_fold"/>
</dbReference>
<accession>A0AAN7AW15</accession>
<dbReference type="Pfam" id="PF07859">
    <property type="entry name" value="Abhydrolase_3"/>
    <property type="match status" value="1"/>
</dbReference>
<proteinExistence type="predicted"/>
<evidence type="ECO:0000256" key="2">
    <source>
        <dbReference type="SAM" id="MobiDB-lite"/>
    </source>
</evidence>
<evidence type="ECO:0000313" key="5">
    <source>
        <dbReference type="Proteomes" id="UP001303160"/>
    </source>
</evidence>
<reference evidence="4" key="2">
    <citation type="submission" date="2023-05" db="EMBL/GenBank/DDBJ databases">
        <authorList>
            <consortium name="Lawrence Berkeley National Laboratory"/>
            <person name="Steindorff A."/>
            <person name="Hensen N."/>
            <person name="Bonometti L."/>
            <person name="Westerberg I."/>
            <person name="Brannstrom I.O."/>
            <person name="Guillou S."/>
            <person name="Cros-Aarteil S."/>
            <person name="Calhoun S."/>
            <person name="Haridas S."/>
            <person name="Kuo A."/>
            <person name="Mondo S."/>
            <person name="Pangilinan J."/>
            <person name="Riley R."/>
            <person name="Labutti K."/>
            <person name="Andreopoulos B."/>
            <person name="Lipzen A."/>
            <person name="Chen C."/>
            <person name="Yanf M."/>
            <person name="Daum C."/>
            <person name="Ng V."/>
            <person name="Clum A."/>
            <person name="Ohm R."/>
            <person name="Martin F."/>
            <person name="Silar P."/>
            <person name="Natvig D."/>
            <person name="Lalanne C."/>
            <person name="Gautier V."/>
            <person name="Ament-Velasquez S.L."/>
            <person name="Kruys A."/>
            <person name="Hutchinson M.I."/>
            <person name="Powell A.J."/>
            <person name="Barry K."/>
            <person name="Miller A.N."/>
            <person name="Grigoriev I.V."/>
            <person name="Debuchy R."/>
            <person name="Gladieux P."/>
            <person name="Thoren M.H."/>
            <person name="Johannesson H."/>
        </authorList>
    </citation>
    <scope>NUCLEOTIDE SEQUENCE</scope>
    <source>
        <strain evidence="4">CBS 315.58</strain>
    </source>
</reference>
<organism evidence="4 5">
    <name type="scientific">Triangularia verruculosa</name>
    <dbReference type="NCBI Taxonomy" id="2587418"/>
    <lineage>
        <taxon>Eukaryota</taxon>
        <taxon>Fungi</taxon>
        <taxon>Dikarya</taxon>
        <taxon>Ascomycota</taxon>
        <taxon>Pezizomycotina</taxon>
        <taxon>Sordariomycetes</taxon>
        <taxon>Sordariomycetidae</taxon>
        <taxon>Sordariales</taxon>
        <taxon>Podosporaceae</taxon>
        <taxon>Triangularia</taxon>
    </lineage>
</organism>
<dbReference type="InterPro" id="IPR013094">
    <property type="entry name" value="AB_hydrolase_3"/>
</dbReference>
<dbReference type="Gene3D" id="3.40.50.1820">
    <property type="entry name" value="alpha/beta hydrolase"/>
    <property type="match status" value="1"/>
</dbReference>
<keyword evidence="1" id="KW-0378">Hydrolase</keyword>
<feature type="domain" description="Alpha/beta hydrolase fold-3" evidence="3">
    <location>
        <begin position="190"/>
        <end position="412"/>
    </location>
</feature>
<protein>
    <submittedName>
        <fullName evidence="4">Esterases and lipase</fullName>
    </submittedName>
</protein>
<reference evidence="4" key="1">
    <citation type="journal article" date="2023" name="Mol. Phylogenet. Evol.">
        <title>Genome-scale phylogeny and comparative genomics of the fungal order Sordariales.</title>
        <authorList>
            <person name="Hensen N."/>
            <person name="Bonometti L."/>
            <person name="Westerberg I."/>
            <person name="Brannstrom I.O."/>
            <person name="Guillou S."/>
            <person name="Cros-Aarteil S."/>
            <person name="Calhoun S."/>
            <person name="Haridas S."/>
            <person name="Kuo A."/>
            <person name="Mondo S."/>
            <person name="Pangilinan J."/>
            <person name="Riley R."/>
            <person name="LaButti K."/>
            <person name="Andreopoulos B."/>
            <person name="Lipzen A."/>
            <person name="Chen C."/>
            <person name="Yan M."/>
            <person name="Daum C."/>
            <person name="Ng V."/>
            <person name="Clum A."/>
            <person name="Steindorff A."/>
            <person name="Ohm R.A."/>
            <person name="Martin F."/>
            <person name="Silar P."/>
            <person name="Natvig D.O."/>
            <person name="Lalanne C."/>
            <person name="Gautier V."/>
            <person name="Ament-Velasquez S.L."/>
            <person name="Kruys A."/>
            <person name="Hutchinson M.I."/>
            <person name="Powell A.J."/>
            <person name="Barry K."/>
            <person name="Miller A.N."/>
            <person name="Grigoriev I.V."/>
            <person name="Debuchy R."/>
            <person name="Gladieux P."/>
            <person name="Hiltunen Thoren M."/>
            <person name="Johannesson H."/>
        </authorList>
    </citation>
    <scope>NUCLEOTIDE SEQUENCE</scope>
    <source>
        <strain evidence="4">CBS 315.58</strain>
    </source>
</reference>
<dbReference type="SUPFAM" id="SSF53474">
    <property type="entry name" value="alpha/beta-Hydrolases"/>
    <property type="match status" value="1"/>
</dbReference>
<sequence length="443" mass="49086">MTSMAGGQLSSTGVCTLHEVWDTDRTRCSKAIPIIYHHAVIDSLLSLLSAATETTLVPRTIDPCIITSRSAMSKIPTVDGIPVPNFNLTGTPTQTPQPTEEDRKPLETAEDAVGSPPSRTWLKISANWWRSLQYIGMSLHFLANPKPPSPAFTHTIPSTISKKKGNFTLHFYTPEGYDKRKKTKQLFPAVVNFHGGGFTIGAPTDDARFARFVLEQCKAVYISVEYRLSPEYPFPVAVEDGADALLYLIRNGPDLYIDPRKLATSGFSAGGNIAITSTICLSEHLKTLSEPLPPYNIRAIATWYPICDYTESREVKRARCVRPDQTLPANLTSLFDASYLYPSQLSLSSPILSPTKATDEQLAEAIPQTVIFYTCEWDMLQYEGEELARRLGRPPINKNVKHKMIPGVPHAWDKSPDPTKPAAGSEELYKECCVHLNEAFGKQ</sequence>